<reference evidence="1 2" key="1">
    <citation type="submission" date="2018-06" db="EMBL/GenBank/DDBJ databases">
        <title>Genomic Encyclopedia of Type Strains, Phase IV (KMG-IV): sequencing the most valuable type-strain genomes for metagenomic binning, comparative biology and taxonomic classification.</title>
        <authorList>
            <person name="Goeker M."/>
        </authorList>
    </citation>
    <scope>NUCLEOTIDE SEQUENCE [LARGE SCALE GENOMIC DNA]</scope>
    <source>
        <strain evidence="1 2">DSM 25619</strain>
    </source>
</reference>
<comment type="caution">
    <text evidence="1">The sequence shown here is derived from an EMBL/GenBank/DDBJ whole genome shotgun (WGS) entry which is preliminary data.</text>
</comment>
<protein>
    <submittedName>
        <fullName evidence="1">Uncharacterized protein</fullName>
    </submittedName>
</protein>
<sequence length="74" mass="8421">MFLFQGIGRSKITILREYVAIKNMATIMEDMNKFGEPTTPENLNNRGFSSEDISRYGLKAAHRARKRATNLVTV</sequence>
<name>A0A366DGT2_9HYPH</name>
<evidence type="ECO:0000313" key="1">
    <source>
        <dbReference type="EMBL" id="RBO89282.1"/>
    </source>
</evidence>
<proteinExistence type="predicted"/>
<dbReference type="EMBL" id="QNRH01000016">
    <property type="protein sequence ID" value="RBO89282.1"/>
    <property type="molecule type" value="Genomic_DNA"/>
</dbReference>
<gene>
    <name evidence="1" type="ORF">DFR47_11610</name>
</gene>
<organism evidence="1 2">
    <name type="scientific">Pseudochrobactrum asaccharolyticum</name>
    <dbReference type="NCBI Taxonomy" id="354351"/>
    <lineage>
        <taxon>Bacteria</taxon>
        <taxon>Pseudomonadati</taxon>
        <taxon>Pseudomonadota</taxon>
        <taxon>Alphaproteobacteria</taxon>
        <taxon>Hyphomicrobiales</taxon>
        <taxon>Brucellaceae</taxon>
        <taxon>Pseudochrobactrum</taxon>
    </lineage>
</organism>
<accession>A0A366DGT2</accession>
<dbReference type="AlphaFoldDB" id="A0A366DGT2"/>
<dbReference type="Proteomes" id="UP000252893">
    <property type="component" value="Unassembled WGS sequence"/>
</dbReference>
<keyword evidence="2" id="KW-1185">Reference proteome</keyword>
<evidence type="ECO:0000313" key="2">
    <source>
        <dbReference type="Proteomes" id="UP000252893"/>
    </source>
</evidence>